<sequence>MEFLEFLVGVEKLGGIEMKMRTESDVLVFHDETNRAGEKKLSGHILLFVPEKLRLFYSSSLFGEEEVELNPLKMLFSKIEELRRKFSAFHKFHFSEISGNKWTKIDEAGKQLVIFGVDALRSKGSNIFEKPLRCKIAVIFFPTPTSDILALYGGECRKEKIVRFNETILRMLLKGAVHYLYDEDNKVKILKIITDGKPYHRKLSEDRIVWRLIEQSLSGNLKKYVEIPLDAEILHLASDHRKYSKDTENYVYANMLQLADMLLGSVIQSCLKGIKWQKFSPDIDKKSIIAYPVKEMIDKRKRGKNFVHSGHYKSFAISEACIANGEWQFEDIMTKEIVINDDLNGMTLFDLEGMK</sequence>
<dbReference type="Proteomes" id="UP000006558">
    <property type="component" value="Chromosome"/>
</dbReference>
<dbReference type="KEGG" id="tpt:Tpet_1773"/>
<name>A5INK0_THEP1</name>
<reference evidence="2" key="1">
    <citation type="submission" date="2007-05" db="EMBL/GenBank/DDBJ databases">
        <title>Complete sequence of Thermotoga petrophila RKU-1.</title>
        <authorList>
            <consortium name="US DOE Joint Genome Institute"/>
            <person name="Copeland A."/>
            <person name="Lucas S."/>
            <person name="Lapidus A."/>
            <person name="Barry K."/>
            <person name="Glavina del Rio T."/>
            <person name="Dalin E."/>
            <person name="Tice H."/>
            <person name="Pitluck S."/>
            <person name="Sims D."/>
            <person name="Brettin T."/>
            <person name="Bruce D."/>
            <person name="Detter J.C."/>
            <person name="Han C."/>
            <person name="Tapia R."/>
            <person name="Schmutz J."/>
            <person name="Larimer F."/>
            <person name="Land M."/>
            <person name="Hauser L."/>
            <person name="Kyrpides N."/>
            <person name="Mikhailova N."/>
            <person name="Nelson K."/>
            <person name="Gogarten J.P."/>
            <person name="Noll K."/>
            <person name="Richardson P."/>
        </authorList>
    </citation>
    <scope>NUCLEOTIDE SEQUENCE [LARGE SCALE GENOMIC DNA]</scope>
    <source>
        <strain evidence="2">ATCC BAA-488 / DSM 13995 / JCM 10881 / RKU-1</strain>
    </source>
</reference>
<gene>
    <name evidence="1" type="ordered locus">Tpet_1773</name>
</gene>
<organism evidence="1 2">
    <name type="scientific">Thermotoga petrophila (strain ATCC BAA-488 / DSM 13995 / JCM 10881 / RKU-1)</name>
    <dbReference type="NCBI Taxonomy" id="390874"/>
    <lineage>
        <taxon>Bacteria</taxon>
        <taxon>Thermotogati</taxon>
        <taxon>Thermotogota</taxon>
        <taxon>Thermotogae</taxon>
        <taxon>Thermotogales</taxon>
        <taxon>Thermotogaceae</taxon>
        <taxon>Thermotoga</taxon>
    </lineage>
</organism>
<proteinExistence type="predicted"/>
<dbReference type="HOGENOM" id="CLU_780608_0_0_0"/>
<dbReference type="eggNOG" id="ENOG5032TWT">
    <property type="taxonomic scope" value="Bacteria"/>
</dbReference>
<dbReference type="STRING" id="390874.Tpet_1773"/>
<evidence type="ECO:0000313" key="1">
    <source>
        <dbReference type="EMBL" id="ABQ47773.1"/>
    </source>
</evidence>
<accession>A5INK0</accession>
<protein>
    <submittedName>
        <fullName evidence="1">Uncharacterized protein</fullName>
    </submittedName>
</protein>
<dbReference type="AlphaFoldDB" id="A5INK0"/>
<reference evidence="1 2" key="2">
    <citation type="journal article" date="2009" name="Proc. Natl. Acad. Sci. U.S.A.">
        <title>On the chimeric nature, thermophilic origin, and phylogenetic placement of the Thermotogales.</title>
        <authorList>
            <person name="Zhaxybayeva O."/>
            <person name="Swithers K.S."/>
            <person name="Lapierre P."/>
            <person name="Fournier G.P."/>
            <person name="Bickhart D.M."/>
            <person name="DeBoy R.T."/>
            <person name="Nelson K.E."/>
            <person name="Nesbo C.L."/>
            <person name="Doolittle W.F."/>
            <person name="Gogarten J.P."/>
            <person name="Noll K.M."/>
        </authorList>
    </citation>
    <scope>NUCLEOTIDE SEQUENCE [LARGE SCALE GENOMIC DNA]</scope>
    <source>
        <strain evidence="2">ATCC BAA-488 / DSM 13995 / JCM 10881 / RKU-1</strain>
    </source>
</reference>
<dbReference type="EMBL" id="CP000702">
    <property type="protein sequence ID" value="ABQ47773.1"/>
    <property type="molecule type" value="Genomic_DNA"/>
</dbReference>
<evidence type="ECO:0000313" key="2">
    <source>
        <dbReference type="Proteomes" id="UP000006558"/>
    </source>
</evidence>